<dbReference type="Pfam" id="PF00082">
    <property type="entry name" value="Peptidase_S8"/>
    <property type="match status" value="1"/>
</dbReference>
<feature type="domain" description="Peptidase S8/S53" evidence="2">
    <location>
        <begin position="559"/>
        <end position="719"/>
    </location>
</feature>
<dbReference type="InterPro" id="IPR056002">
    <property type="entry name" value="DUF7580"/>
</dbReference>
<accession>A0A1J7IE30</accession>
<gene>
    <name evidence="4" type="ORF">CONLIGDRAFT_708490</name>
</gene>
<dbReference type="InterPro" id="IPR000209">
    <property type="entry name" value="Peptidase_S8/S53_dom"/>
</dbReference>
<dbReference type="InterPro" id="IPR036852">
    <property type="entry name" value="Peptidase_S8/S53_dom_sf"/>
</dbReference>
<dbReference type="Pfam" id="PF24476">
    <property type="entry name" value="DUF7580"/>
    <property type="match status" value="1"/>
</dbReference>
<dbReference type="InParanoid" id="A0A1J7IE30"/>
<evidence type="ECO:0000256" key="1">
    <source>
        <dbReference type="PROSITE-ProRule" id="PRU01240"/>
    </source>
</evidence>
<dbReference type="OrthoDB" id="206201at2759"/>
<dbReference type="GO" id="GO:0004252">
    <property type="term" value="F:serine-type endopeptidase activity"/>
    <property type="evidence" value="ECO:0007669"/>
    <property type="project" value="InterPro"/>
</dbReference>
<dbReference type="Gene3D" id="3.40.50.200">
    <property type="entry name" value="Peptidase S8/S53 domain"/>
    <property type="match status" value="1"/>
</dbReference>
<comment type="caution">
    <text evidence="1">Lacks conserved residue(s) required for the propagation of feature annotation.</text>
</comment>
<evidence type="ECO:0000313" key="4">
    <source>
        <dbReference type="EMBL" id="OIW25726.1"/>
    </source>
</evidence>
<organism evidence="4 5">
    <name type="scientific">Coniochaeta ligniaria NRRL 30616</name>
    <dbReference type="NCBI Taxonomy" id="1408157"/>
    <lineage>
        <taxon>Eukaryota</taxon>
        <taxon>Fungi</taxon>
        <taxon>Dikarya</taxon>
        <taxon>Ascomycota</taxon>
        <taxon>Pezizomycotina</taxon>
        <taxon>Sordariomycetes</taxon>
        <taxon>Sordariomycetidae</taxon>
        <taxon>Coniochaetales</taxon>
        <taxon>Coniochaetaceae</taxon>
        <taxon>Coniochaeta</taxon>
    </lineage>
</organism>
<protein>
    <submittedName>
        <fullName evidence="4">Uncharacterized protein</fullName>
    </submittedName>
</protein>
<keyword evidence="5" id="KW-1185">Reference proteome</keyword>
<dbReference type="SUPFAM" id="SSF52743">
    <property type="entry name" value="Subtilisin-like"/>
    <property type="match status" value="1"/>
</dbReference>
<comment type="similarity">
    <text evidence="1">Belongs to the peptidase S8 family.</text>
</comment>
<dbReference type="PROSITE" id="PS51892">
    <property type="entry name" value="SUBTILASE"/>
    <property type="match status" value="1"/>
</dbReference>
<evidence type="ECO:0000313" key="5">
    <source>
        <dbReference type="Proteomes" id="UP000182658"/>
    </source>
</evidence>
<evidence type="ECO:0000259" key="2">
    <source>
        <dbReference type="Pfam" id="PF00082"/>
    </source>
</evidence>
<name>A0A1J7IE30_9PEZI</name>
<reference evidence="4 5" key="1">
    <citation type="submission" date="2016-10" db="EMBL/GenBank/DDBJ databases">
        <title>Draft genome sequence of Coniochaeta ligniaria NRRL30616, a lignocellulolytic fungus for bioabatement of inhibitors in plant biomass hydrolysates.</title>
        <authorList>
            <consortium name="DOE Joint Genome Institute"/>
            <person name="Jimenez D.J."/>
            <person name="Hector R.E."/>
            <person name="Riley R."/>
            <person name="Sun H."/>
            <person name="Grigoriev I.V."/>
            <person name="Van Elsas J.D."/>
            <person name="Nichols N.N."/>
        </authorList>
    </citation>
    <scope>NUCLEOTIDE SEQUENCE [LARGE SCALE GENOMIC DNA]</scope>
    <source>
        <strain evidence="4 5">NRRL 30616</strain>
    </source>
</reference>
<feature type="domain" description="DUF7580" evidence="3">
    <location>
        <begin position="137"/>
        <end position="468"/>
    </location>
</feature>
<dbReference type="AlphaFoldDB" id="A0A1J7IE30"/>
<dbReference type="Proteomes" id="UP000182658">
    <property type="component" value="Unassembled WGS sequence"/>
</dbReference>
<dbReference type="STRING" id="1408157.A0A1J7IE30"/>
<sequence length="756" mass="84483">MPGQIYELCSQLLARHKKLLLETNTKGALGTEDDQCKAETDRLFEEADIRVLKELVGKDDQVSKGQVGTKEETRVNQLAAKAIKDLKSTGAEESSTSGFTVIVQHVVGPALNEIFQRDSGRQTDQGSSNLDPAKVLDGELRRRLSRLFAALIQLSGCCNNGHIARLQLSGFVGEGDINHISVDLYLSSPQFQWQATKCIFVVDFKTDQETMREHQKICSLVERHQPRELHLWLPDSDKRSIEFLKSVDLRPVVTPIQCLGNLIQDGYFKKLGEGGRFKPCDKAPLLRNLALSMLQLSWGEWLQENWDSWDIFFKHSNGKVLDVDQPFLQCRLATPKKNTRDHWEDDNGLECFDYDSSEAHKNATQDPPCDLHLLNFARLLLEIQLGKHIVANNTYDSESYNLYLTVDKLIVPDAYGATGSASVPFELKSAVEACLHADGLRATKKARMDKAAEARNYIFYHIATPLITYAMNLRPVEDEREFELDNRDIGGGNVQVSAAEVMLYDGTDTPVPDPNDSKKKTQKQQYAEEFFDFMKGFNDRYIKPFLKRDTELYPKHRQRKIRIAVIDSGFKRKNPLLQAVNTPNRIVDSKSWVENDVEDEFGHGTVAAYLLLKIAPAAEVYIARVSKGKSIPLENIRNITEAIKHAADPNGWDVDIISLSLGLDELDDDLDKAIKDATNPSGDANPKLIFAAASNNKGGNSKRAYPATRSGVICVHASDGRGGSTSDLNPTAEKDDGNFATLGIDIPFFWGGRRQG</sequence>
<dbReference type="GO" id="GO:0006508">
    <property type="term" value="P:proteolysis"/>
    <property type="evidence" value="ECO:0007669"/>
    <property type="project" value="InterPro"/>
</dbReference>
<dbReference type="EMBL" id="KV875101">
    <property type="protein sequence ID" value="OIW25726.1"/>
    <property type="molecule type" value="Genomic_DNA"/>
</dbReference>
<dbReference type="CDD" id="cd00306">
    <property type="entry name" value="Peptidases_S8_S53"/>
    <property type="match status" value="1"/>
</dbReference>
<evidence type="ECO:0000259" key="3">
    <source>
        <dbReference type="Pfam" id="PF24476"/>
    </source>
</evidence>
<proteinExistence type="inferred from homology"/>